<dbReference type="AlphaFoldDB" id="A0A378SHD3"/>
<feature type="region of interest" description="Disordered" evidence="1">
    <location>
        <begin position="170"/>
        <end position="200"/>
    </location>
</feature>
<dbReference type="RefSeq" id="WP_235660334.1">
    <property type="nucleotide sequence ID" value="NZ_JACKST010000075.1"/>
</dbReference>
<reference evidence="2 3" key="1">
    <citation type="submission" date="2018-06" db="EMBL/GenBank/DDBJ databases">
        <authorList>
            <consortium name="Pathogen Informatics"/>
            <person name="Doyle S."/>
        </authorList>
    </citation>
    <scope>NUCLEOTIDE SEQUENCE [LARGE SCALE GENOMIC DNA]</scope>
    <source>
        <strain evidence="2 3">NCTC10742</strain>
    </source>
</reference>
<proteinExistence type="predicted"/>
<protein>
    <submittedName>
        <fullName evidence="2">Alkylphosphonate uptake protein</fullName>
    </submittedName>
</protein>
<gene>
    <name evidence="2" type="ORF">NCTC10742_01012</name>
</gene>
<organism evidence="2 3">
    <name type="scientific">Mycolicibacterium gilvum</name>
    <dbReference type="NCBI Taxonomy" id="1804"/>
    <lineage>
        <taxon>Bacteria</taxon>
        <taxon>Bacillati</taxon>
        <taxon>Actinomycetota</taxon>
        <taxon>Actinomycetes</taxon>
        <taxon>Mycobacteriales</taxon>
        <taxon>Mycobacteriaceae</taxon>
        <taxon>Mycolicibacterium</taxon>
    </lineage>
</organism>
<evidence type="ECO:0000256" key="1">
    <source>
        <dbReference type="SAM" id="MobiDB-lite"/>
    </source>
</evidence>
<evidence type="ECO:0000313" key="2">
    <source>
        <dbReference type="EMBL" id="STZ41805.1"/>
    </source>
</evidence>
<sequence length="285" mass="31790">MSQTIHHRLHVLEAADWKAGVITILESDSPYLPWRYAFGEARPGDYAMLVLGTDPVSVLTVLARIGDDGGLDTALLDTRRHRADVVDLVTLAMLLDLDDAFTTWRLDGAAAERVILALHESPVHGRPRNRWGHSSMVAARNLLAFNGYCHACGDPIDLRGDDARDNIHVHTADPLLRPDPPSPFRAPDGPGRRRPHMSLTRESATDWPALLCRFCHHGMRDGGFTSFVAFQFAQHPECPQCGGGRTQHIGYGMPNDPEEWGPWSYLGGCCLKDEKWHCTYCGHRW</sequence>
<evidence type="ECO:0000313" key="3">
    <source>
        <dbReference type="Proteomes" id="UP000254291"/>
    </source>
</evidence>
<dbReference type="Proteomes" id="UP000254291">
    <property type="component" value="Unassembled WGS sequence"/>
</dbReference>
<name>A0A378SHD3_9MYCO</name>
<dbReference type="EMBL" id="UGQM01000001">
    <property type="protein sequence ID" value="STZ41805.1"/>
    <property type="molecule type" value="Genomic_DNA"/>
</dbReference>
<accession>A0A378SHD3</accession>